<dbReference type="GeneID" id="25310759"/>
<dbReference type="EMBL" id="KN846975">
    <property type="protein sequence ID" value="KIW76523.1"/>
    <property type="molecule type" value="Genomic_DNA"/>
</dbReference>
<gene>
    <name evidence="3" type="ORF">Z517_11269</name>
</gene>
<evidence type="ECO:0000313" key="3">
    <source>
        <dbReference type="EMBL" id="KIW76523.1"/>
    </source>
</evidence>
<dbReference type="PANTHER" id="PTHR37542:SF3">
    <property type="entry name" value="PRION-INHIBITION AND PROPAGATION HELO DOMAIN-CONTAINING PROTEIN"/>
    <property type="match status" value="1"/>
</dbReference>
<feature type="domain" description="Prion-inhibition and propagation HeLo" evidence="1">
    <location>
        <begin position="7"/>
        <end position="194"/>
    </location>
</feature>
<dbReference type="InterPro" id="IPR056002">
    <property type="entry name" value="DUF7580"/>
</dbReference>
<proteinExistence type="predicted"/>
<dbReference type="Gene3D" id="1.20.120.1020">
    <property type="entry name" value="Prion-inhibition and propagation, HeLo domain"/>
    <property type="match status" value="1"/>
</dbReference>
<name>A0A0D2G7C4_9EURO</name>
<dbReference type="Proteomes" id="UP000053029">
    <property type="component" value="Unassembled WGS sequence"/>
</dbReference>
<dbReference type="OrthoDB" id="1911848at2759"/>
<dbReference type="SUPFAM" id="SSF56112">
    <property type="entry name" value="Protein kinase-like (PK-like)"/>
    <property type="match status" value="1"/>
</dbReference>
<keyword evidence="4" id="KW-1185">Reference proteome</keyword>
<sequence length="554" mass="61770">MDPASLALSILTSYRLCTEGYKVITSMRHASTSALRIQCKCEIEEARFLLWGKSWGLVDDLSVFRSTPNVHLKLVKEPVAISHLVAKILSEIENILGNATGLKKKYGLSDLLRTESANEEDASEEPAPEPNYTGSMNLKKRISWSTRDKSSFEELVADLRELNNGLYSLVPIKSQSLLTEALNAEILPAKDRPRDLEILKEVSEQADPQLSDAVELKLLGLKANSCETTWNANPSVKLPKAGFRFQTPDGLSEHSDNLASSSMSYAFFTPKGTDTGVPVLIEWKPYDPRATGSRAFVIALRAEGLCRLLEKFSSTSLSVPSCLGFFDDVDGGRFGFAFPLPQTPLYGGLLQPANLNDLISGQPALPPLEDRFKLASTLARTLFAFHCSEWLHKDFSSHNILLGTLPGNNSSADLTQPFVVGFTYSRPEDHEGVSSEIRQTQSLKHLLYQHPSLLHHSTPIAPRYCKAFDLWSLGCVLLEIGLWRRLKDLWKPKYAENPTAWTDRLRNVWVGELRGRCGGQYEHVVTRCLSASEQDFESSALFWEIIGKLEELRV</sequence>
<evidence type="ECO:0008006" key="5">
    <source>
        <dbReference type="Google" id="ProtNLM"/>
    </source>
</evidence>
<dbReference type="Gene3D" id="1.10.510.10">
    <property type="entry name" value="Transferase(Phosphotransferase) domain 1"/>
    <property type="match status" value="1"/>
</dbReference>
<dbReference type="AlphaFoldDB" id="A0A0D2G7C4"/>
<feature type="domain" description="DUF7580" evidence="2">
    <location>
        <begin position="367"/>
        <end position="533"/>
    </location>
</feature>
<dbReference type="PANTHER" id="PTHR37542">
    <property type="entry name" value="HELO DOMAIN-CONTAINING PROTEIN-RELATED"/>
    <property type="match status" value="1"/>
</dbReference>
<protein>
    <recommendedName>
        <fullName evidence="5">Prion-inhibition and propagation HeLo domain-containing protein</fullName>
    </recommendedName>
</protein>
<evidence type="ECO:0000259" key="2">
    <source>
        <dbReference type="Pfam" id="PF24476"/>
    </source>
</evidence>
<dbReference type="InterPro" id="IPR038305">
    <property type="entry name" value="HeLo_sf"/>
</dbReference>
<dbReference type="Pfam" id="PF24476">
    <property type="entry name" value="DUF7580"/>
    <property type="match status" value="1"/>
</dbReference>
<evidence type="ECO:0000259" key="1">
    <source>
        <dbReference type="Pfam" id="PF14479"/>
    </source>
</evidence>
<accession>A0A0D2G7C4</accession>
<evidence type="ECO:0000313" key="4">
    <source>
        <dbReference type="Proteomes" id="UP000053029"/>
    </source>
</evidence>
<dbReference type="RefSeq" id="XP_013280331.1">
    <property type="nucleotide sequence ID" value="XM_013424877.1"/>
</dbReference>
<dbReference type="VEuPathDB" id="FungiDB:Z517_11269"/>
<dbReference type="InterPro" id="IPR011009">
    <property type="entry name" value="Kinase-like_dom_sf"/>
</dbReference>
<reference evidence="3 4" key="1">
    <citation type="submission" date="2015-01" db="EMBL/GenBank/DDBJ databases">
        <title>The Genome Sequence of Fonsecaea pedrosoi CBS 271.37.</title>
        <authorList>
            <consortium name="The Broad Institute Genomics Platform"/>
            <person name="Cuomo C."/>
            <person name="de Hoog S."/>
            <person name="Gorbushina A."/>
            <person name="Stielow B."/>
            <person name="Teixiera M."/>
            <person name="Abouelleil A."/>
            <person name="Chapman S.B."/>
            <person name="Priest M."/>
            <person name="Young S.K."/>
            <person name="Wortman J."/>
            <person name="Nusbaum C."/>
            <person name="Birren B."/>
        </authorList>
    </citation>
    <scope>NUCLEOTIDE SEQUENCE [LARGE SCALE GENOMIC DNA]</scope>
    <source>
        <strain evidence="3 4">CBS 271.37</strain>
    </source>
</reference>
<dbReference type="InterPro" id="IPR029498">
    <property type="entry name" value="HeLo_dom"/>
</dbReference>
<dbReference type="Pfam" id="PF14479">
    <property type="entry name" value="HeLo"/>
    <property type="match status" value="1"/>
</dbReference>
<organism evidence="3 4">
    <name type="scientific">Fonsecaea pedrosoi CBS 271.37</name>
    <dbReference type="NCBI Taxonomy" id="1442368"/>
    <lineage>
        <taxon>Eukaryota</taxon>
        <taxon>Fungi</taxon>
        <taxon>Dikarya</taxon>
        <taxon>Ascomycota</taxon>
        <taxon>Pezizomycotina</taxon>
        <taxon>Eurotiomycetes</taxon>
        <taxon>Chaetothyriomycetidae</taxon>
        <taxon>Chaetothyriales</taxon>
        <taxon>Herpotrichiellaceae</taxon>
        <taxon>Fonsecaea</taxon>
    </lineage>
</organism>
<dbReference type="HOGENOM" id="CLU_017444_4_1_1"/>